<reference evidence="2" key="1">
    <citation type="journal article" date="2021" name="Proc. Natl. Acad. Sci. U.S.A.">
        <title>A Catalog of Tens of Thousands of Viruses from Human Metagenomes Reveals Hidden Associations with Chronic Diseases.</title>
        <authorList>
            <person name="Tisza M.J."/>
            <person name="Buck C.B."/>
        </authorList>
    </citation>
    <scope>NUCLEOTIDE SEQUENCE</scope>
    <source>
        <strain evidence="2">Ct4fI15</strain>
    </source>
</reference>
<keyword evidence="1" id="KW-0472">Membrane</keyword>
<accession>A0A8S5UKR9</accession>
<proteinExistence type="predicted"/>
<evidence type="ECO:0000313" key="2">
    <source>
        <dbReference type="EMBL" id="DAF94966.1"/>
    </source>
</evidence>
<feature type="transmembrane region" description="Helical" evidence="1">
    <location>
        <begin position="49"/>
        <end position="70"/>
    </location>
</feature>
<keyword evidence="1" id="KW-0812">Transmembrane</keyword>
<protein>
    <submittedName>
        <fullName evidence="2">Uncharacterized protein</fullName>
    </submittedName>
</protein>
<organism evidence="2">
    <name type="scientific">Inoviridae sp. ct4fI15</name>
    <dbReference type="NCBI Taxonomy" id="2825776"/>
    <lineage>
        <taxon>Viruses</taxon>
        <taxon>Monodnaviria</taxon>
        <taxon>Loebvirae</taxon>
        <taxon>Hofneiviricota</taxon>
        <taxon>Faserviricetes</taxon>
        <taxon>Tubulavirales</taxon>
        <taxon>Inoviridae</taxon>
    </lineage>
</organism>
<evidence type="ECO:0000256" key="1">
    <source>
        <dbReference type="SAM" id="Phobius"/>
    </source>
</evidence>
<keyword evidence="1" id="KW-1133">Transmembrane helix</keyword>
<name>A0A8S5UKR9_9VIRU</name>
<dbReference type="EMBL" id="BK016101">
    <property type="protein sequence ID" value="DAF94966.1"/>
    <property type="molecule type" value="Genomic_DNA"/>
</dbReference>
<sequence length="72" mass="8265">MNYYDYRSYFNSIESDLDNIYSRQGEILTEIRDIHTDTNNKLDKIDQTLTSGITLISALIVVSAAMKVIFGR</sequence>